<dbReference type="SUPFAM" id="SSF161098">
    <property type="entry name" value="MetI-like"/>
    <property type="match status" value="2"/>
</dbReference>
<comment type="subcellular location">
    <subcellularLocation>
        <location evidence="1">Cell inner membrane</location>
        <topology evidence="1">Multi-pass membrane protein</topology>
    </subcellularLocation>
    <subcellularLocation>
        <location evidence="8">Cell membrane</location>
        <topology evidence="8">Multi-pass membrane protein</topology>
    </subcellularLocation>
</comment>
<feature type="transmembrane region" description="Helical" evidence="8">
    <location>
        <begin position="532"/>
        <end position="551"/>
    </location>
</feature>
<feature type="transmembrane region" description="Helical" evidence="8">
    <location>
        <begin position="423"/>
        <end position="440"/>
    </location>
</feature>
<sequence length="563" mass="60870">MRQSTLPVAPRKRMARNLFDPWGLFLAILMIILIILVVYPLVTVLMNSFRDDTGTSGLGGFIQFFTSRYFLRCLVNTFVIGIGSTVLAVAVGIPFAYILNRYQVSGASFFFLAVSCGMLSPPFLGAFCWILVFGHAGVLVKLVNDWGIALPSIYGPVGIIIVLAANAYPMVFLVVSAALKRIDPSIEEAGATLGRSPFKVFTTITLPLLLPAILTGAMLVFLGSVADWGTASLIGEGERFPVLATVAFSTFTSEMGTEGGLSAVTSTLLLALSMGIAAMMMFVIRKMNISTDQPRQIPKIKLSRGSHFLVQLFLSFLVLVTCFPLVMISVFAFLQVDASVVTLNWTLDNFRAVSSELRDSLFNSIVLSGAAFVVIVYLGSLVGYLSARRKDRVTSIVDTLVMLPYFIPGTVLGIGFVYSFGAAPFYLTGTAGILVLAYIVRKLPFMVRTTASIVTQIDRSLEEASLVLGVGPVRTFFKIMRPMMAPGISAGALLVWLEVFNELGASVVLYTAGTVTVPIMTYRYAFSYQTGSASAMGLVQIVVTIGVFLLLRKFGEKQSLPAL</sequence>
<dbReference type="PANTHER" id="PTHR43357">
    <property type="entry name" value="INNER MEMBRANE ABC TRANSPORTER PERMEASE PROTEIN YDCV"/>
    <property type="match status" value="1"/>
</dbReference>
<feature type="transmembrane region" description="Helical" evidence="8">
    <location>
        <begin position="69"/>
        <end position="97"/>
    </location>
</feature>
<evidence type="ECO:0000256" key="4">
    <source>
        <dbReference type="ARBA" id="ARBA00022519"/>
    </source>
</evidence>
<organism evidence="10 11">
    <name type="scientific">Agrobacterium rosae</name>
    <dbReference type="NCBI Taxonomy" id="1972867"/>
    <lineage>
        <taxon>Bacteria</taxon>
        <taxon>Pseudomonadati</taxon>
        <taxon>Pseudomonadota</taxon>
        <taxon>Alphaproteobacteria</taxon>
        <taxon>Hyphomicrobiales</taxon>
        <taxon>Rhizobiaceae</taxon>
        <taxon>Rhizobium/Agrobacterium group</taxon>
        <taxon>Agrobacterium</taxon>
    </lineage>
</organism>
<evidence type="ECO:0000256" key="3">
    <source>
        <dbReference type="ARBA" id="ARBA00022475"/>
    </source>
</evidence>
<dbReference type="PROSITE" id="PS50928">
    <property type="entry name" value="ABC_TM1"/>
    <property type="match status" value="2"/>
</dbReference>
<proteinExistence type="inferred from homology"/>
<keyword evidence="3" id="KW-1003">Cell membrane</keyword>
<keyword evidence="5 8" id="KW-0812">Transmembrane</keyword>
<dbReference type="Pfam" id="PF00528">
    <property type="entry name" value="BPD_transp_1"/>
    <property type="match status" value="2"/>
</dbReference>
<feature type="transmembrane region" description="Helical" evidence="8">
    <location>
        <begin position="261"/>
        <end position="284"/>
    </location>
</feature>
<evidence type="ECO:0000256" key="6">
    <source>
        <dbReference type="ARBA" id="ARBA00022989"/>
    </source>
</evidence>
<feature type="transmembrane region" description="Helical" evidence="8">
    <location>
        <begin position="305"/>
        <end position="334"/>
    </location>
</feature>
<reference evidence="11" key="1">
    <citation type="submission" date="2016-10" db="EMBL/GenBank/DDBJ databases">
        <authorList>
            <person name="Wibberg D."/>
        </authorList>
    </citation>
    <scope>NUCLEOTIDE SEQUENCE [LARGE SCALE GENOMIC DNA]</scope>
</reference>
<dbReference type="InterPro" id="IPR000515">
    <property type="entry name" value="MetI-like"/>
</dbReference>
<dbReference type="STRING" id="1907666.DSM25559_5062"/>
<evidence type="ECO:0000256" key="2">
    <source>
        <dbReference type="ARBA" id="ARBA00022448"/>
    </source>
</evidence>
<evidence type="ECO:0000256" key="1">
    <source>
        <dbReference type="ARBA" id="ARBA00004429"/>
    </source>
</evidence>
<name>A0A1R3U2G7_9HYPH</name>
<evidence type="ECO:0000256" key="8">
    <source>
        <dbReference type="RuleBase" id="RU363032"/>
    </source>
</evidence>
<feature type="transmembrane region" description="Helical" evidence="8">
    <location>
        <begin position="21"/>
        <end position="49"/>
    </location>
</feature>
<keyword evidence="7 8" id="KW-0472">Membrane</keyword>
<dbReference type="GO" id="GO:0055085">
    <property type="term" value="P:transmembrane transport"/>
    <property type="evidence" value="ECO:0007669"/>
    <property type="project" value="InterPro"/>
</dbReference>
<gene>
    <name evidence="10" type="primary">phnU_3</name>
    <name evidence="10" type="ORF">DSM25559_5062</name>
</gene>
<dbReference type="CDD" id="cd06261">
    <property type="entry name" value="TM_PBP2"/>
    <property type="match status" value="2"/>
</dbReference>
<keyword evidence="4" id="KW-0997">Cell inner membrane</keyword>
<dbReference type="Proteomes" id="UP000187891">
    <property type="component" value="Unassembled WGS sequence"/>
</dbReference>
<dbReference type="GO" id="GO:0005886">
    <property type="term" value="C:plasma membrane"/>
    <property type="evidence" value="ECO:0007669"/>
    <property type="project" value="UniProtKB-SubCell"/>
</dbReference>
<comment type="similarity">
    <text evidence="8">Belongs to the binding-protein-dependent transport system permease family.</text>
</comment>
<evidence type="ECO:0000313" key="11">
    <source>
        <dbReference type="Proteomes" id="UP000187891"/>
    </source>
</evidence>
<feature type="transmembrane region" description="Helical" evidence="8">
    <location>
        <begin position="200"/>
        <end position="222"/>
    </location>
</feature>
<evidence type="ECO:0000313" key="10">
    <source>
        <dbReference type="EMBL" id="SCX35632.1"/>
    </source>
</evidence>
<feature type="transmembrane region" description="Helical" evidence="8">
    <location>
        <begin position="109"/>
        <end position="133"/>
    </location>
</feature>
<feature type="transmembrane region" description="Helical" evidence="8">
    <location>
        <begin position="399"/>
        <end position="417"/>
    </location>
</feature>
<dbReference type="Gene3D" id="1.10.3720.10">
    <property type="entry name" value="MetI-like"/>
    <property type="match status" value="2"/>
</dbReference>
<dbReference type="PANTHER" id="PTHR43357:SF3">
    <property type="entry name" value="FE(3+)-TRANSPORT SYSTEM PERMEASE PROTEIN FBPB 2"/>
    <property type="match status" value="1"/>
</dbReference>
<evidence type="ECO:0000259" key="9">
    <source>
        <dbReference type="PROSITE" id="PS50928"/>
    </source>
</evidence>
<evidence type="ECO:0000256" key="7">
    <source>
        <dbReference type="ARBA" id="ARBA00023136"/>
    </source>
</evidence>
<dbReference type="EMBL" id="FMUE01000022">
    <property type="protein sequence ID" value="SCX35632.1"/>
    <property type="molecule type" value="Genomic_DNA"/>
</dbReference>
<feature type="transmembrane region" description="Helical" evidence="8">
    <location>
        <begin position="365"/>
        <end position="387"/>
    </location>
</feature>
<feature type="transmembrane region" description="Helical" evidence="8">
    <location>
        <begin position="153"/>
        <end position="179"/>
    </location>
</feature>
<dbReference type="AlphaFoldDB" id="A0A1R3U2G7"/>
<protein>
    <submittedName>
        <fullName evidence="10">Putative 2-aminoethylphosphonate transport system permease protein PhnU</fullName>
    </submittedName>
</protein>
<keyword evidence="6 8" id="KW-1133">Transmembrane helix</keyword>
<accession>A0A1R3U2G7</accession>
<evidence type="ECO:0000256" key="5">
    <source>
        <dbReference type="ARBA" id="ARBA00022692"/>
    </source>
</evidence>
<feature type="transmembrane region" description="Helical" evidence="8">
    <location>
        <begin position="488"/>
        <end position="512"/>
    </location>
</feature>
<keyword evidence="2 8" id="KW-0813">Transport</keyword>
<dbReference type="InterPro" id="IPR035906">
    <property type="entry name" value="MetI-like_sf"/>
</dbReference>
<feature type="domain" description="ABC transmembrane type-1" evidence="9">
    <location>
        <begin position="361"/>
        <end position="551"/>
    </location>
</feature>
<feature type="domain" description="ABC transmembrane type-1" evidence="9">
    <location>
        <begin position="74"/>
        <end position="280"/>
    </location>
</feature>